<dbReference type="KEGG" id="nio:NITINOP_2309"/>
<gene>
    <name evidence="2" type="ORF">NITINOP_2309</name>
</gene>
<dbReference type="RefSeq" id="WP_062485493.1">
    <property type="nucleotide sequence ID" value="NZ_LN885086.1"/>
</dbReference>
<sequence length="167" mass="18155">MIEAQRPGETGQAGVSAAERYERGLALKNAGLYKAAIDQFELAVADPGFAVKAYAQIGLCLKVNGMCEEAVAAFRKALACSTGSPKETVQVLYLLGRTLEFLGRMEETLEAYRWIRREDPGYRDVAARIEQLSARRPSPSGRKGRADETGPTGGFLNIRQTLLGTSK</sequence>
<organism evidence="2 3">
    <name type="scientific">Candidatus Nitrospira inopinata</name>
    <dbReference type="NCBI Taxonomy" id="1715989"/>
    <lineage>
        <taxon>Bacteria</taxon>
        <taxon>Pseudomonadati</taxon>
        <taxon>Nitrospirota</taxon>
        <taxon>Nitrospiria</taxon>
        <taxon>Nitrospirales</taxon>
        <taxon>Nitrospiraceae</taxon>
        <taxon>Nitrospira</taxon>
    </lineage>
</organism>
<keyword evidence="3" id="KW-1185">Reference proteome</keyword>
<protein>
    <submittedName>
        <fullName evidence="2">Uncharacterized protein</fullName>
    </submittedName>
</protein>
<accession>A0A0S4KS38</accession>
<dbReference type="SUPFAM" id="SSF48452">
    <property type="entry name" value="TPR-like"/>
    <property type="match status" value="1"/>
</dbReference>
<dbReference type="Gene3D" id="1.25.40.10">
    <property type="entry name" value="Tetratricopeptide repeat domain"/>
    <property type="match status" value="1"/>
</dbReference>
<feature type="region of interest" description="Disordered" evidence="1">
    <location>
        <begin position="133"/>
        <end position="156"/>
    </location>
</feature>
<dbReference type="STRING" id="1715989.NITINOP_2309"/>
<dbReference type="InterPro" id="IPR019734">
    <property type="entry name" value="TPR_rpt"/>
</dbReference>
<dbReference type="SMART" id="SM00028">
    <property type="entry name" value="TPR"/>
    <property type="match status" value="3"/>
</dbReference>
<dbReference type="InterPro" id="IPR011990">
    <property type="entry name" value="TPR-like_helical_dom_sf"/>
</dbReference>
<dbReference type="Pfam" id="PF13181">
    <property type="entry name" value="TPR_8"/>
    <property type="match status" value="1"/>
</dbReference>
<evidence type="ECO:0000313" key="3">
    <source>
        <dbReference type="Proteomes" id="UP000066284"/>
    </source>
</evidence>
<evidence type="ECO:0000313" key="2">
    <source>
        <dbReference type="EMBL" id="CUQ67281.1"/>
    </source>
</evidence>
<dbReference type="OrthoDB" id="9796871at2"/>
<dbReference type="EMBL" id="LN885086">
    <property type="protein sequence ID" value="CUQ67281.1"/>
    <property type="molecule type" value="Genomic_DNA"/>
</dbReference>
<name>A0A0S4KS38_9BACT</name>
<evidence type="ECO:0000256" key="1">
    <source>
        <dbReference type="SAM" id="MobiDB-lite"/>
    </source>
</evidence>
<dbReference type="Proteomes" id="UP000066284">
    <property type="component" value="Chromosome 1"/>
</dbReference>
<dbReference type="AlphaFoldDB" id="A0A0S4KS38"/>
<proteinExistence type="predicted"/>
<reference evidence="3" key="1">
    <citation type="submission" date="2015-09" db="EMBL/GenBank/DDBJ databases">
        <authorList>
            <person name="Daims H."/>
        </authorList>
    </citation>
    <scope>NUCLEOTIDE SEQUENCE [LARGE SCALE GENOMIC DNA]</scope>
</reference>